<keyword evidence="4" id="KW-1185">Reference proteome</keyword>
<proteinExistence type="predicted"/>
<dbReference type="Proteomes" id="UP001244443">
    <property type="component" value="Chromosome"/>
</dbReference>
<organism evidence="3">
    <name type="scientific">Marivirga arenosa</name>
    <dbReference type="NCBI Taxonomy" id="3059076"/>
    <lineage>
        <taxon>Bacteria</taxon>
        <taxon>Pseudomonadati</taxon>
        <taxon>Bacteroidota</taxon>
        <taxon>Cytophagia</taxon>
        <taxon>Cytophagales</taxon>
        <taxon>Marivirgaceae</taxon>
        <taxon>Marivirga</taxon>
    </lineage>
</organism>
<keyword evidence="1" id="KW-0175">Coiled coil</keyword>
<evidence type="ECO:0000313" key="2">
    <source>
        <dbReference type="EMBL" id="WKK84003.1"/>
    </source>
</evidence>
<dbReference type="KEGG" id="marp:QYS47_31730"/>
<name>A0AA51X383_9BACT</name>
<evidence type="ECO:0000313" key="4">
    <source>
        <dbReference type="Proteomes" id="UP001244443"/>
    </source>
</evidence>
<accession>A0AA51X383</accession>
<protein>
    <submittedName>
        <fullName evidence="3">Uncharacterized protein</fullName>
    </submittedName>
</protein>
<dbReference type="Proteomes" id="UP001232019">
    <property type="component" value="Chromosome"/>
</dbReference>
<evidence type="ECO:0000256" key="1">
    <source>
        <dbReference type="SAM" id="Coils"/>
    </source>
</evidence>
<dbReference type="RefSeq" id="WP_302100281.1">
    <property type="nucleotide sequence ID" value="NZ_CP129968.2"/>
</dbReference>
<dbReference type="Gene3D" id="1.20.5.1700">
    <property type="match status" value="1"/>
</dbReference>
<gene>
    <name evidence="3" type="ORF">QYS47_31730</name>
    <name evidence="2" type="ORF">QYS48_17445</name>
</gene>
<accession>A0AA49GHF9</accession>
<feature type="coiled-coil region" evidence="1">
    <location>
        <begin position="6"/>
        <end position="72"/>
    </location>
</feature>
<sequence>MADNTMIQLKAELENAKAEIKLLKNNYESQVGGLKKEVAYLKEQLMAQQDMLKNAVEYADKLSKEVKNLRKRIDKGDFQSIH</sequence>
<reference evidence="3 4" key="1">
    <citation type="submission" date="2023-08" db="EMBL/GenBank/DDBJ databases">
        <title>Comparative genomics and taxonomic characterization of three novel marine species of genus Marivirga.</title>
        <authorList>
            <person name="Muhammad N."/>
            <person name="Kim S.-G."/>
        </authorList>
    </citation>
    <scope>NUCLEOTIDE SEQUENCE</scope>
    <source>
        <strain evidence="2 4">ABR2-2</strain>
        <strain evidence="3">BKB1-2</strain>
    </source>
</reference>
<evidence type="ECO:0000313" key="3">
    <source>
        <dbReference type="EMBL" id="WNB16776.1"/>
    </source>
</evidence>
<dbReference type="EMBL" id="CP129968">
    <property type="protein sequence ID" value="WNB16776.1"/>
    <property type="molecule type" value="Genomic_DNA"/>
</dbReference>
<dbReference type="EMBL" id="CP129970">
    <property type="protein sequence ID" value="WKK84003.1"/>
    <property type="molecule type" value="Genomic_DNA"/>
</dbReference>
<dbReference type="AlphaFoldDB" id="A0AA51X383"/>